<evidence type="ECO:0000256" key="2">
    <source>
        <dbReference type="ARBA" id="ARBA00017823"/>
    </source>
</evidence>
<comment type="caution">
    <text evidence="10">The sequence shown here is derived from an EMBL/GenBank/DDBJ whole genome shotgun (WGS) entry which is preliminary data.</text>
</comment>
<dbReference type="Pfam" id="PF04316">
    <property type="entry name" value="FlgM"/>
    <property type="match status" value="1"/>
</dbReference>
<dbReference type="GO" id="GO:0044781">
    <property type="term" value="P:bacterial-type flagellum organization"/>
    <property type="evidence" value="ECO:0007669"/>
    <property type="project" value="UniProtKB-KW"/>
</dbReference>
<evidence type="ECO:0000256" key="1">
    <source>
        <dbReference type="ARBA" id="ARBA00005322"/>
    </source>
</evidence>
<dbReference type="RefSeq" id="WP_066541717.1">
    <property type="nucleotide sequence ID" value="NZ_DALZQJ010000006.1"/>
</dbReference>
<keyword evidence="5" id="KW-0805">Transcription regulation</keyword>
<dbReference type="OrthoDB" id="5298032at2"/>
<evidence type="ECO:0000256" key="4">
    <source>
        <dbReference type="ARBA" id="ARBA00022795"/>
    </source>
</evidence>
<accession>A0A2A7URY7</accession>
<dbReference type="STRING" id="1219032.GCA_001515545_04004"/>
<evidence type="ECO:0000313" key="11">
    <source>
        <dbReference type="Proteomes" id="UP000220246"/>
    </source>
</evidence>
<keyword evidence="3" id="KW-0678">Repressor</keyword>
<dbReference type="NCBIfam" id="TIGR03824">
    <property type="entry name" value="FlgM_jcvi"/>
    <property type="match status" value="1"/>
</dbReference>
<keyword evidence="10" id="KW-0969">Cilium</keyword>
<evidence type="ECO:0000313" key="10">
    <source>
        <dbReference type="EMBL" id="PEH88038.1"/>
    </source>
</evidence>
<feature type="domain" description="Anti-sigma-28 factor FlgM C-terminal" evidence="9">
    <location>
        <begin position="46"/>
        <end position="94"/>
    </location>
</feature>
<comment type="function">
    <text evidence="7">Responsible for the coupling of flagellin expression to flagellar assembly by preventing expression of the flagellin genes when a component of the middle class of proteins is defective. It negatively regulates flagellar genes by inhibiting the activity of FliA by directly binding to FliA.</text>
</comment>
<dbReference type="InterPro" id="IPR007412">
    <property type="entry name" value="FlgM"/>
</dbReference>
<dbReference type="GeneID" id="80799926"/>
<dbReference type="InterPro" id="IPR031316">
    <property type="entry name" value="FlgM_C"/>
</dbReference>
<dbReference type="InterPro" id="IPR035890">
    <property type="entry name" value="Anti-sigma-28_factor_FlgM_sf"/>
</dbReference>
<dbReference type="AlphaFoldDB" id="A0A2A7URY7"/>
<dbReference type="GO" id="GO:0045892">
    <property type="term" value="P:negative regulation of DNA-templated transcription"/>
    <property type="evidence" value="ECO:0007669"/>
    <property type="project" value="InterPro"/>
</dbReference>
<protein>
    <recommendedName>
        <fullName evidence="2">Negative regulator of flagellin synthesis</fullName>
    </recommendedName>
    <alternativeName>
        <fullName evidence="8">Anti-sigma-28 factor</fullName>
    </alternativeName>
</protein>
<keyword evidence="10" id="KW-0966">Cell projection</keyword>
<gene>
    <name evidence="10" type="primary">flgM</name>
    <name evidence="10" type="ORF">CRM82_04890</name>
</gene>
<reference evidence="11" key="1">
    <citation type="submission" date="2017-09" db="EMBL/GenBank/DDBJ databases">
        <title>FDA dAtabase for Regulatory Grade micrObial Sequences (FDA-ARGOS): Supporting development and validation of Infectious Disease Dx tests.</title>
        <authorList>
            <person name="Minogue T."/>
            <person name="Wolcott M."/>
            <person name="Wasieloski L."/>
            <person name="Aguilar W."/>
            <person name="Moore D."/>
            <person name="Tallon L."/>
            <person name="Sadzewicz L."/>
            <person name="Ott S."/>
            <person name="Zhao X."/>
            <person name="Nagaraj S."/>
            <person name="Vavikolanu K."/>
            <person name="Aluvathingal J."/>
            <person name="Nadendla S."/>
            <person name="Sichtig H."/>
        </authorList>
    </citation>
    <scope>NUCLEOTIDE SEQUENCE [LARGE SCALE GENOMIC DNA]</scope>
    <source>
        <strain evidence="11">FDAARGOS_394</strain>
    </source>
</reference>
<dbReference type="Proteomes" id="UP000220246">
    <property type="component" value="Unassembled WGS sequence"/>
</dbReference>
<proteinExistence type="inferred from homology"/>
<dbReference type="SUPFAM" id="SSF101498">
    <property type="entry name" value="Anti-sigma factor FlgM"/>
    <property type="match status" value="1"/>
</dbReference>
<keyword evidence="4" id="KW-1005">Bacterial flagellum biogenesis</keyword>
<keyword evidence="10" id="KW-0282">Flagellum</keyword>
<evidence type="ECO:0000256" key="3">
    <source>
        <dbReference type="ARBA" id="ARBA00022491"/>
    </source>
</evidence>
<organism evidence="10 11">
    <name type="scientific">Comamonas terrigena</name>
    <dbReference type="NCBI Taxonomy" id="32013"/>
    <lineage>
        <taxon>Bacteria</taxon>
        <taxon>Pseudomonadati</taxon>
        <taxon>Pseudomonadota</taxon>
        <taxon>Betaproteobacteria</taxon>
        <taxon>Burkholderiales</taxon>
        <taxon>Comamonadaceae</taxon>
        <taxon>Comamonas</taxon>
    </lineage>
</organism>
<dbReference type="EMBL" id="PDEA01000001">
    <property type="protein sequence ID" value="PEH88038.1"/>
    <property type="molecule type" value="Genomic_DNA"/>
</dbReference>
<evidence type="ECO:0000256" key="8">
    <source>
        <dbReference type="ARBA" id="ARBA00030117"/>
    </source>
</evidence>
<keyword evidence="6" id="KW-0804">Transcription</keyword>
<evidence type="ECO:0000256" key="5">
    <source>
        <dbReference type="ARBA" id="ARBA00023015"/>
    </source>
</evidence>
<evidence type="ECO:0000256" key="6">
    <source>
        <dbReference type="ARBA" id="ARBA00023163"/>
    </source>
</evidence>
<evidence type="ECO:0000256" key="7">
    <source>
        <dbReference type="ARBA" id="ARBA00024739"/>
    </source>
</evidence>
<sequence>MKVGQNAERLAQLQQTQIQAAADKKAGTAGEALQRTTQTAAAGVPVTVSDSARSLDVNAKNQGDIDVAKVRAMREAIANGTFSVNAGAVADKLLGDASDFLRPVSR</sequence>
<evidence type="ECO:0000259" key="9">
    <source>
        <dbReference type="Pfam" id="PF04316"/>
    </source>
</evidence>
<name>A0A2A7URY7_COMTR</name>
<keyword evidence="11" id="KW-1185">Reference proteome</keyword>
<comment type="similarity">
    <text evidence="1">Belongs to the FlgM family.</text>
</comment>